<reference evidence="2 3" key="1">
    <citation type="journal article" date="2009" name="Int. J. Syst. Evol. Microbiol.">
        <title>Paenibacillus contaminans sp. nov., isolated from a contaminated laboratory plate.</title>
        <authorList>
            <person name="Chou J.H."/>
            <person name="Lee J.H."/>
            <person name="Lin M.C."/>
            <person name="Chang P.S."/>
            <person name="Arun A.B."/>
            <person name="Young C.C."/>
            <person name="Chen W.M."/>
        </authorList>
    </citation>
    <scope>NUCLEOTIDE SEQUENCE [LARGE SCALE GENOMIC DNA]</scope>
    <source>
        <strain evidence="2 3">CKOBP-6</strain>
    </source>
</reference>
<dbReference type="AlphaFoldDB" id="A0A329MGS6"/>
<sequence>MQQGIEVRLTLESDFAGLESGFTGVPNKLPAASRRFRTTSEERKPYSIPSGQSRTAAHASDKRGWIGVEPERCKLIEGKLCRKVPAVFPLFTFAFLFLQSPRKPLGCAVKK</sequence>
<evidence type="ECO:0000313" key="3">
    <source>
        <dbReference type="Proteomes" id="UP000250369"/>
    </source>
</evidence>
<proteinExistence type="predicted"/>
<comment type="caution">
    <text evidence="2">The sequence shown here is derived from an EMBL/GenBank/DDBJ whole genome shotgun (WGS) entry which is preliminary data.</text>
</comment>
<name>A0A329MGS6_9BACL</name>
<protein>
    <submittedName>
        <fullName evidence="2">Uncharacterized protein</fullName>
    </submittedName>
</protein>
<feature type="region of interest" description="Disordered" evidence="1">
    <location>
        <begin position="33"/>
        <end position="62"/>
    </location>
</feature>
<keyword evidence="3" id="KW-1185">Reference proteome</keyword>
<organism evidence="2 3">
    <name type="scientific">Paenibacillus contaminans</name>
    <dbReference type="NCBI Taxonomy" id="450362"/>
    <lineage>
        <taxon>Bacteria</taxon>
        <taxon>Bacillati</taxon>
        <taxon>Bacillota</taxon>
        <taxon>Bacilli</taxon>
        <taxon>Bacillales</taxon>
        <taxon>Paenibacillaceae</taxon>
        <taxon>Paenibacillus</taxon>
    </lineage>
</organism>
<accession>A0A329MGS6</accession>
<dbReference type="Proteomes" id="UP000250369">
    <property type="component" value="Unassembled WGS sequence"/>
</dbReference>
<evidence type="ECO:0000313" key="2">
    <source>
        <dbReference type="EMBL" id="RAV19000.1"/>
    </source>
</evidence>
<dbReference type="EMBL" id="QMFB01000014">
    <property type="protein sequence ID" value="RAV19000.1"/>
    <property type="molecule type" value="Genomic_DNA"/>
</dbReference>
<evidence type="ECO:0000256" key="1">
    <source>
        <dbReference type="SAM" id="MobiDB-lite"/>
    </source>
</evidence>
<gene>
    <name evidence="2" type="ORF">DQG23_22915</name>
</gene>